<dbReference type="Pfam" id="PF22725">
    <property type="entry name" value="GFO_IDH_MocA_C3"/>
    <property type="match status" value="1"/>
</dbReference>
<proteinExistence type="inferred from homology"/>
<evidence type="ECO:0000313" key="9">
    <source>
        <dbReference type="Proteomes" id="UP000053424"/>
    </source>
</evidence>
<evidence type="ECO:0000256" key="4">
    <source>
        <dbReference type="ARBA" id="ARBA00042988"/>
    </source>
</evidence>
<dbReference type="Gene3D" id="3.30.360.10">
    <property type="entry name" value="Dihydrodipicolinate Reductase, domain 2"/>
    <property type="match status" value="1"/>
</dbReference>
<keyword evidence="2" id="KW-0560">Oxidoreductase</keyword>
<reference evidence="8 9" key="1">
    <citation type="submission" date="2014-04" db="EMBL/GenBank/DDBJ databases">
        <authorList>
            <consortium name="DOE Joint Genome Institute"/>
            <person name="Kuo A."/>
            <person name="Gay G."/>
            <person name="Dore J."/>
            <person name="Kohler A."/>
            <person name="Nagy L.G."/>
            <person name="Floudas D."/>
            <person name="Copeland A."/>
            <person name="Barry K.W."/>
            <person name="Cichocki N."/>
            <person name="Veneault-Fourrey C."/>
            <person name="LaButti K."/>
            <person name="Lindquist E.A."/>
            <person name="Lipzen A."/>
            <person name="Lundell T."/>
            <person name="Morin E."/>
            <person name="Murat C."/>
            <person name="Sun H."/>
            <person name="Tunlid A."/>
            <person name="Henrissat B."/>
            <person name="Grigoriev I.V."/>
            <person name="Hibbett D.S."/>
            <person name="Martin F."/>
            <person name="Nordberg H.P."/>
            <person name="Cantor M.N."/>
            <person name="Hua S.X."/>
        </authorList>
    </citation>
    <scope>NUCLEOTIDE SEQUENCE [LARGE SCALE GENOMIC DNA]</scope>
    <source>
        <strain evidence="9">h7</strain>
    </source>
</reference>
<dbReference type="PANTHER" id="PTHR22604">
    <property type="entry name" value="OXIDOREDUCTASES"/>
    <property type="match status" value="1"/>
</dbReference>
<dbReference type="Pfam" id="PF01408">
    <property type="entry name" value="GFO_IDH_MocA"/>
    <property type="match status" value="1"/>
</dbReference>
<comment type="catalytic activity">
    <reaction evidence="5">
        <text>D-xylose + NADP(+) = D-xylono-1,5-lactone + NADPH + H(+)</text>
        <dbReference type="Rhea" id="RHEA:22000"/>
        <dbReference type="ChEBI" id="CHEBI:15378"/>
        <dbReference type="ChEBI" id="CHEBI:15867"/>
        <dbReference type="ChEBI" id="CHEBI:53455"/>
        <dbReference type="ChEBI" id="CHEBI:57783"/>
        <dbReference type="ChEBI" id="CHEBI:58349"/>
        <dbReference type="EC" id="1.1.1.179"/>
    </reaction>
</comment>
<dbReference type="PANTHER" id="PTHR22604:SF105">
    <property type="entry name" value="TRANS-1,2-DIHYDROBENZENE-1,2-DIOL DEHYDROGENASE"/>
    <property type="match status" value="1"/>
</dbReference>
<sequence length="370" mass="40672">MAQAKPFVLRWGIISTGHIAAAFTKDLLIDPKTRDVHDVVHKVAAVGSRSVEKAHEFIERNAGGDKSIKAFGSYEEVYKDQDVDAIYIGTPHTYHYLNALDAINSGKHVLCEKPVTCNSAELRSLIAAAKEKGVFFMEALWTRFQPLVLEVKRIAEEGSLGLPVLLHADLSGNFDINNIPLTHRILDPALGGGALLDIGPYPLFWAILALFENPANNSTAPTNISSAMLNTPLTSVDSSTVFNLTFSGSKLAAQASLSCSITLNPLNPGVIMRFERGTIIISAPIYCPKEFKVQYLGKSGKIEKEERRVFEYVGDGLHFEADEVARCVRDGRKESTLWGHEKSLLEMSIFDEVRRQGGYVFPPGVEKVRG</sequence>
<evidence type="ECO:0000259" key="7">
    <source>
        <dbReference type="Pfam" id="PF22725"/>
    </source>
</evidence>
<evidence type="ECO:0000256" key="2">
    <source>
        <dbReference type="ARBA" id="ARBA00023002"/>
    </source>
</evidence>
<dbReference type="InterPro" id="IPR050984">
    <property type="entry name" value="Gfo/Idh/MocA_domain"/>
</dbReference>
<protein>
    <recommendedName>
        <fullName evidence="3">D-xylose 1-dehydrogenase (NADP(+), D-xylono-1,5-lactone-forming)</fullName>
        <ecNumber evidence="3">1.1.1.179</ecNumber>
    </recommendedName>
    <alternativeName>
        <fullName evidence="4">D-xylose-NADP dehydrogenase</fullName>
    </alternativeName>
</protein>
<dbReference type="InterPro" id="IPR036291">
    <property type="entry name" value="NAD(P)-bd_dom_sf"/>
</dbReference>
<dbReference type="HOGENOM" id="CLU_023194_7_2_1"/>
<dbReference type="GO" id="GO:0047837">
    <property type="term" value="F:D-xylose 1-dehydrogenase (NADP+) activity"/>
    <property type="evidence" value="ECO:0007669"/>
    <property type="project" value="UniProtKB-EC"/>
</dbReference>
<comment type="similarity">
    <text evidence="1">Belongs to the Gfo/Idh/MocA family.</text>
</comment>
<organism evidence="8 9">
    <name type="scientific">Hebeloma cylindrosporum</name>
    <dbReference type="NCBI Taxonomy" id="76867"/>
    <lineage>
        <taxon>Eukaryota</taxon>
        <taxon>Fungi</taxon>
        <taxon>Dikarya</taxon>
        <taxon>Basidiomycota</taxon>
        <taxon>Agaricomycotina</taxon>
        <taxon>Agaricomycetes</taxon>
        <taxon>Agaricomycetidae</taxon>
        <taxon>Agaricales</taxon>
        <taxon>Agaricineae</taxon>
        <taxon>Hymenogastraceae</taxon>
        <taxon>Hebeloma</taxon>
    </lineage>
</organism>
<dbReference type="Gene3D" id="3.40.50.720">
    <property type="entry name" value="NAD(P)-binding Rossmann-like Domain"/>
    <property type="match status" value="1"/>
</dbReference>
<evidence type="ECO:0000259" key="6">
    <source>
        <dbReference type="Pfam" id="PF01408"/>
    </source>
</evidence>
<dbReference type="EMBL" id="KN831773">
    <property type="protein sequence ID" value="KIM44570.1"/>
    <property type="molecule type" value="Genomic_DNA"/>
</dbReference>
<dbReference type="InterPro" id="IPR000683">
    <property type="entry name" value="Gfo/Idh/MocA-like_OxRdtase_N"/>
</dbReference>
<accession>A0A0C3C6R4</accession>
<dbReference type="EC" id="1.1.1.179" evidence="3"/>
<evidence type="ECO:0000313" key="8">
    <source>
        <dbReference type="EMBL" id="KIM44570.1"/>
    </source>
</evidence>
<keyword evidence="9" id="KW-1185">Reference proteome</keyword>
<feature type="domain" description="Gfo/Idh/MocA-like oxidoreductase N-terminal" evidence="6">
    <location>
        <begin position="9"/>
        <end position="137"/>
    </location>
</feature>
<dbReference type="GO" id="GO:0000166">
    <property type="term" value="F:nucleotide binding"/>
    <property type="evidence" value="ECO:0007669"/>
    <property type="project" value="InterPro"/>
</dbReference>
<feature type="domain" description="GFO/IDH/MocA-like oxidoreductase" evidence="7">
    <location>
        <begin position="149"/>
        <end position="271"/>
    </location>
</feature>
<evidence type="ECO:0000256" key="1">
    <source>
        <dbReference type="ARBA" id="ARBA00010928"/>
    </source>
</evidence>
<dbReference type="AlphaFoldDB" id="A0A0C3C6R4"/>
<dbReference type="Proteomes" id="UP000053424">
    <property type="component" value="Unassembled WGS sequence"/>
</dbReference>
<reference evidence="9" key="2">
    <citation type="submission" date="2015-01" db="EMBL/GenBank/DDBJ databases">
        <title>Evolutionary Origins and Diversification of the Mycorrhizal Mutualists.</title>
        <authorList>
            <consortium name="DOE Joint Genome Institute"/>
            <consortium name="Mycorrhizal Genomics Consortium"/>
            <person name="Kohler A."/>
            <person name="Kuo A."/>
            <person name="Nagy L.G."/>
            <person name="Floudas D."/>
            <person name="Copeland A."/>
            <person name="Barry K.W."/>
            <person name="Cichocki N."/>
            <person name="Veneault-Fourrey C."/>
            <person name="LaButti K."/>
            <person name="Lindquist E.A."/>
            <person name="Lipzen A."/>
            <person name="Lundell T."/>
            <person name="Morin E."/>
            <person name="Murat C."/>
            <person name="Riley R."/>
            <person name="Ohm R."/>
            <person name="Sun H."/>
            <person name="Tunlid A."/>
            <person name="Henrissat B."/>
            <person name="Grigoriev I.V."/>
            <person name="Hibbett D.S."/>
            <person name="Martin F."/>
        </authorList>
    </citation>
    <scope>NUCLEOTIDE SEQUENCE [LARGE SCALE GENOMIC DNA]</scope>
    <source>
        <strain evidence="9">h7</strain>
    </source>
</reference>
<dbReference type="SUPFAM" id="SSF51735">
    <property type="entry name" value="NAD(P)-binding Rossmann-fold domains"/>
    <property type="match status" value="1"/>
</dbReference>
<dbReference type="SUPFAM" id="SSF55347">
    <property type="entry name" value="Glyceraldehyde-3-phosphate dehydrogenase-like, C-terminal domain"/>
    <property type="match status" value="1"/>
</dbReference>
<gene>
    <name evidence="8" type="ORF">M413DRAFT_442540</name>
</gene>
<name>A0A0C3C6R4_HEBCY</name>
<dbReference type="STRING" id="686832.A0A0C3C6R4"/>
<dbReference type="OrthoDB" id="2129491at2759"/>
<dbReference type="InterPro" id="IPR055170">
    <property type="entry name" value="GFO_IDH_MocA-like_dom"/>
</dbReference>
<evidence type="ECO:0000256" key="5">
    <source>
        <dbReference type="ARBA" id="ARBA00049233"/>
    </source>
</evidence>
<evidence type="ECO:0000256" key="3">
    <source>
        <dbReference type="ARBA" id="ARBA00038984"/>
    </source>
</evidence>